<evidence type="ECO:0000256" key="10">
    <source>
        <dbReference type="ARBA" id="ARBA00063153"/>
    </source>
</evidence>
<proteinExistence type="predicted"/>
<dbReference type="PROSITE" id="PS50853">
    <property type="entry name" value="FN3"/>
    <property type="match status" value="1"/>
</dbReference>
<dbReference type="InterPro" id="IPR007110">
    <property type="entry name" value="Ig-like_dom"/>
</dbReference>
<dbReference type="FunFam" id="2.60.40.10:FF:001752">
    <property type="entry name" value="obscurin-like isoform X3"/>
    <property type="match status" value="1"/>
</dbReference>
<name>A0A3B3TXP7_9TELE</name>
<dbReference type="InterPro" id="IPR003598">
    <property type="entry name" value="Ig_sub2"/>
</dbReference>
<feature type="domain" description="Fibronectin type-III" evidence="13">
    <location>
        <begin position="534"/>
        <end position="630"/>
    </location>
</feature>
<dbReference type="SMART" id="SM00408">
    <property type="entry name" value="IGc2"/>
    <property type="match status" value="7"/>
</dbReference>
<evidence type="ECO:0000256" key="3">
    <source>
        <dbReference type="ARBA" id="ARBA00022490"/>
    </source>
</evidence>
<dbReference type="InterPro" id="IPR052385">
    <property type="entry name" value="Obscurin/Obscurin-like_Reg"/>
</dbReference>
<organism evidence="14 15">
    <name type="scientific">Poecilia latipinna</name>
    <name type="common">sailfin molly</name>
    <dbReference type="NCBI Taxonomy" id="48699"/>
    <lineage>
        <taxon>Eukaryota</taxon>
        <taxon>Metazoa</taxon>
        <taxon>Chordata</taxon>
        <taxon>Craniata</taxon>
        <taxon>Vertebrata</taxon>
        <taxon>Euteleostomi</taxon>
        <taxon>Actinopterygii</taxon>
        <taxon>Neopterygii</taxon>
        <taxon>Teleostei</taxon>
        <taxon>Neoteleostei</taxon>
        <taxon>Acanthomorphata</taxon>
        <taxon>Ovalentaria</taxon>
        <taxon>Atherinomorphae</taxon>
        <taxon>Cyprinodontiformes</taxon>
        <taxon>Poeciliidae</taxon>
        <taxon>Poeciliinae</taxon>
        <taxon>Poecilia</taxon>
    </lineage>
</organism>
<dbReference type="FunFam" id="2.60.40.10:FF:000393">
    <property type="entry name" value="Putative obscurin-like protein 1"/>
    <property type="match status" value="1"/>
</dbReference>
<dbReference type="PROSITE" id="PS50835">
    <property type="entry name" value="IG_LIKE"/>
    <property type="match status" value="7"/>
</dbReference>
<keyword evidence="15" id="KW-1185">Reference proteome</keyword>
<comment type="subunit">
    <text evidence="10">Component of the 3M complex, composed of core components CUL7, CCDC8 and OBSL1. Interacts with CCDC8. Interacts with CUL7; the interaction is direct. Interacts with FBXW8. Interacts (via N-terminal Ig-like domain) with TTN/titin (via C-terminal Ig-like domain); the interaction is direct.</text>
</comment>
<feature type="domain" description="Ig-like" evidence="12">
    <location>
        <begin position="124"/>
        <end position="211"/>
    </location>
</feature>
<dbReference type="FunFam" id="2.60.40.10:FF:000211">
    <property type="entry name" value="Obscurin-like protein 1"/>
    <property type="match status" value="2"/>
</dbReference>
<dbReference type="InterPro" id="IPR003599">
    <property type="entry name" value="Ig_sub"/>
</dbReference>
<protein>
    <recommendedName>
        <fullName evidence="11">Obscurin-like protein 1</fullName>
    </recommendedName>
</protein>
<reference evidence="14" key="1">
    <citation type="submission" date="2025-08" db="UniProtKB">
        <authorList>
            <consortium name="Ensembl"/>
        </authorList>
    </citation>
    <scope>IDENTIFICATION</scope>
</reference>
<keyword evidence="3" id="KW-0963">Cytoplasm</keyword>
<dbReference type="GO" id="GO:0050775">
    <property type="term" value="P:positive regulation of dendrite morphogenesis"/>
    <property type="evidence" value="ECO:0007669"/>
    <property type="project" value="UniProtKB-ARBA"/>
</dbReference>
<reference evidence="14" key="2">
    <citation type="submission" date="2025-09" db="UniProtKB">
        <authorList>
            <consortium name="Ensembl"/>
        </authorList>
    </citation>
    <scope>IDENTIFICATION</scope>
</reference>
<evidence type="ECO:0000256" key="2">
    <source>
        <dbReference type="ARBA" id="ARBA00004556"/>
    </source>
</evidence>
<keyword evidence="8" id="KW-0393">Immunoglobulin domain</keyword>
<dbReference type="Proteomes" id="UP000261500">
    <property type="component" value="Unplaced"/>
</dbReference>
<dbReference type="InterPro" id="IPR036116">
    <property type="entry name" value="FN3_sf"/>
</dbReference>
<evidence type="ECO:0000256" key="7">
    <source>
        <dbReference type="ARBA" id="ARBA00023157"/>
    </source>
</evidence>
<evidence type="ECO:0000256" key="6">
    <source>
        <dbReference type="ARBA" id="ARBA00023034"/>
    </source>
</evidence>
<dbReference type="FunFam" id="2.60.40.10:FF:000464">
    <property type="entry name" value="Putative obscurin-like protein 1"/>
    <property type="match status" value="1"/>
</dbReference>
<dbReference type="GO" id="GO:0005794">
    <property type="term" value="C:Golgi apparatus"/>
    <property type="evidence" value="ECO:0007669"/>
    <property type="project" value="UniProtKB-SubCell"/>
</dbReference>
<dbReference type="InterPro" id="IPR013783">
    <property type="entry name" value="Ig-like_fold"/>
</dbReference>
<evidence type="ECO:0000256" key="5">
    <source>
        <dbReference type="ARBA" id="ARBA00022737"/>
    </source>
</evidence>
<dbReference type="SUPFAM" id="SSF48726">
    <property type="entry name" value="Immunoglobulin"/>
    <property type="match status" value="9"/>
</dbReference>
<dbReference type="Pfam" id="PF07679">
    <property type="entry name" value="I-set"/>
    <property type="match status" value="9"/>
</dbReference>
<dbReference type="FunFam" id="2.60.40.10:FF:000502">
    <property type="entry name" value="obscurin-like protein 1 isoform X2"/>
    <property type="match status" value="1"/>
</dbReference>
<keyword evidence="5" id="KW-0677">Repeat</keyword>
<evidence type="ECO:0000259" key="12">
    <source>
        <dbReference type="PROSITE" id="PS50835"/>
    </source>
</evidence>
<dbReference type="FunFam" id="2.60.40.10:FF:001084">
    <property type="entry name" value="obscurin-like isoform X3"/>
    <property type="match status" value="2"/>
</dbReference>
<evidence type="ECO:0000259" key="13">
    <source>
        <dbReference type="PROSITE" id="PS50853"/>
    </source>
</evidence>
<feature type="domain" description="Ig-like" evidence="12">
    <location>
        <begin position="350"/>
        <end position="436"/>
    </location>
</feature>
<dbReference type="GO" id="GO:0048471">
    <property type="term" value="C:perinuclear region of cytoplasm"/>
    <property type="evidence" value="ECO:0007669"/>
    <property type="project" value="UniProtKB-SubCell"/>
</dbReference>
<evidence type="ECO:0000256" key="8">
    <source>
        <dbReference type="ARBA" id="ARBA00023319"/>
    </source>
</evidence>
<dbReference type="InterPro" id="IPR036179">
    <property type="entry name" value="Ig-like_dom_sf"/>
</dbReference>
<dbReference type="CDD" id="cd00063">
    <property type="entry name" value="FN3"/>
    <property type="match status" value="1"/>
</dbReference>
<keyword evidence="6" id="KW-0333">Golgi apparatus</keyword>
<evidence type="ECO:0000313" key="15">
    <source>
        <dbReference type="Proteomes" id="UP000261500"/>
    </source>
</evidence>
<dbReference type="GO" id="GO:0007030">
    <property type="term" value="P:Golgi organization"/>
    <property type="evidence" value="ECO:0007669"/>
    <property type="project" value="UniProtKB-ARBA"/>
</dbReference>
<dbReference type="PANTHER" id="PTHR35971:SF3">
    <property type="entry name" value="OBSCURIN-LIKE PROTEIN 1 ISOFORM X1"/>
    <property type="match status" value="1"/>
</dbReference>
<comment type="subcellular location">
    <subcellularLocation>
        <location evidence="2">Cytoplasm</location>
        <location evidence="2">Perinuclear region</location>
    </subcellularLocation>
    <subcellularLocation>
        <location evidence="1">Golgi apparatus</location>
    </subcellularLocation>
</comment>
<dbReference type="InterPro" id="IPR003961">
    <property type="entry name" value="FN3_dom"/>
</dbReference>
<evidence type="ECO:0000313" key="14">
    <source>
        <dbReference type="Ensembl" id="ENSPLAP00000005393.1"/>
    </source>
</evidence>
<dbReference type="AlphaFoldDB" id="A0A3B3TXP7"/>
<sequence>MDILGGAPRVLGYPRPVVAQFGADATLRCQIGGDPHPDVIWERKNIQILSEGRYKISEEGKAYLLTITGVTQQDAGQYICKARNSVGETYAAASLKVEGELLDNNGESIQSNSNEIDLTSNDKPRFLIKPLSLRVDRGEDAAFSCKIWGTPLPEVTWEKDGKKLNDIFENSHFSVSIQDRGWFQLKIYRTRMPDKGVYTCKAVNSYGEALAGAVLLVEPIPEREDSKTSSNSHVGSQMLPKQRGGRFSLSKLAEEPPIIPSKVKKFVVTEGKHAKFRCFVTGKPKPEIIWKKDGVPLEPDRRHLVFEDREGYYTLKVLYCKMQDTGLYVCAASNTLGNTLSAVHLTVKGPAVRFRRTLKDVEAKERDVAVLECEVPDETIPAAWYLEDQRLMPSSKYGMEQKGTRRRLTIHDVGMDDDGVYLCEMPDGAKSIAELAVKGTIVRKLPRKLEVLEGENAVFCVEVENDEMEVHWFKEGLLLHETHQTILKAFGKTHILVFVNVAYHDSGIVTFVAGRSKSSSRLKVKATKHSPPICPVGVKVDIERPNSALFSWVPAPNSQTTTRSMFVLERKEIGSQEWQKCFTSETVTSAEVSGDSVPCEGDYRFRVCCINKYGRSGHVEFPKVVHLVPGPKIHKHLQGCEVMEGEDAQFSIELSAPMVGTWFLNSSQLQHGGRYSVQLNQTKHSLVIHEAGTADDTAEITFIANGVRDSAVLKVKSAVFKFIPLSDLESSKRVETGDTIVLYCEVTHPFAKVTWFKNGEKLQVSDGLNIQSDGKMRRIVIQSAEASHSGVYTCQTSEDVIKFNVDVEEPPVRIISPCEPEVELTHIAPERLELCCEVSQADAPVRWYKDSLEVEESPNLILEVDGAQRRLVIPLTTVSDKGEYICDTENDSVAFLVNITGKYKETYLAGKPIVLEVEVSRLTADVKWLLNDKEIEQSSNITITEDGIFRHLTINSPTPNNSGKYTCDAADDKIDFQVKVSVDFTTNYYISMKNNYEYHFLPVPLSNSTKVVM</sequence>
<dbReference type="InterPro" id="IPR013098">
    <property type="entry name" value="Ig_I-set"/>
</dbReference>
<comment type="function">
    <text evidence="9">Core component of the 3M complex, a complex required to regulate microtubule dynamics and genome integrity. It is unclear how the 3M complex regulates microtubules, it could act by controlling the level of a microtubule stabilizer. Acts as a regulator of the Cul7-RING(FBXW8) ubiquitin-protein ligase, playing a critical role in the ubiquitin ligase pathway that regulates Golgi morphogenesis and dendrite patterning in brain. Required to localize CUL7 to the Golgi apparatus in neurons.</text>
</comment>
<dbReference type="FunFam" id="2.60.40.10:FF:000241">
    <property type="entry name" value="obscurin-like protein 1 isoform X2"/>
    <property type="match status" value="1"/>
</dbReference>
<feature type="domain" description="Ig-like" evidence="12">
    <location>
        <begin position="910"/>
        <end position="981"/>
    </location>
</feature>
<evidence type="ECO:0000256" key="11">
    <source>
        <dbReference type="ARBA" id="ARBA00067525"/>
    </source>
</evidence>
<evidence type="ECO:0000256" key="4">
    <source>
        <dbReference type="ARBA" id="ARBA00022553"/>
    </source>
</evidence>
<evidence type="ECO:0000256" key="1">
    <source>
        <dbReference type="ARBA" id="ARBA00004555"/>
    </source>
</evidence>
<dbReference type="SMART" id="SM00409">
    <property type="entry name" value="IG"/>
    <property type="match status" value="9"/>
</dbReference>
<feature type="domain" description="Ig-like" evidence="12">
    <location>
        <begin position="8"/>
        <end position="98"/>
    </location>
</feature>
<dbReference type="SUPFAM" id="SSF49265">
    <property type="entry name" value="Fibronectin type III"/>
    <property type="match status" value="1"/>
</dbReference>
<feature type="domain" description="Ig-like" evidence="12">
    <location>
        <begin position="256"/>
        <end position="346"/>
    </location>
</feature>
<keyword evidence="4" id="KW-0597">Phosphoprotein</keyword>
<feature type="domain" description="Ig-like" evidence="12">
    <location>
        <begin position="810"/>
        <end position="900"/>
    </location>
</feature>
<feature type="domain" description="Ig-like" evidence="12">
    <location>
        <begin position="724"/>
        <end position="804"/>
    </location>
</feature>
<keyword evidence="7" id="KW-1015">Disulfide bond</keyword>
<dbReference type="Ensembl" id="ENSPLAT00000008010.1">
    <property type="protein sequence ID" value="ENSPLAP00000005393.1"/>
    <property type="gene ID" value="ENSPLAG00000007337.1"/>
</dbReference>
<dbReference type="GeneTree" id="ENSGT00940000156702"/>
<accession>A0A3B3TXP7</accession>
<dbReference type="Gene3D" id="2.60.40.10">
    <property type="entry name" value="Immunoglobulins"/>
    <property type="match status" value="10"/>
</dbReference>
<dbReference type="PANTHER" id="PTHR35971">
    <property type="entry name" value="SI:DKEY-31G6.6"/>
    <property type="match status" value="1"/>
</dbReference>
<evidence type="ECO:0000256" key="9">
    <source>
        <dbReference type="ARBA" id="ARBA00057297"/>
    </source>
</evidence>